<dbReference type="InterPro" id="IPR001000">
    <property type="entry name" value="GH10_dom"/>
</dbReference>
<evidence type="ECO:0000256" key="7">
    <source>
        <dbReference type="SAM" id="SignalP"/>
    </source>
</evidence>
<comment type="similarity">
    <text evidence="6">Belongs to the glycosyl hydrolase 10 (cellulase F) family.</text>
</comment>
<dbReference type="SUPFAM" id="SSF49785">
    <property type="entry name" value="Galactose-binding domain-like"/>
    <property type="match status" value="1"/>
</dbReference>
<comment type="caution">
    <text evidence="10">The sequence shown here is derived from an EMBL/GenBank/DDBJ whole genome shotgun (WGS) entry which is preliminary data.</text>
</comment>
<keyword evidence="4 6" id="KW-0326">Glycosidase</keyword>
<name>A0A3N1G9X9_9ACTN</name>
<dbReference type="PROSITE" id="PS51760">
    <property type="entry name" value="GH10_2"/>
    <property type="match status" value="1"/>
</dbReference>
<dbReference type="InterPro" id="IPR017853">
    <property type="entry name" value="GH"/>
</dbReference>
<keyword evidence="5 6" id="KW-0624">Polysaccharide degradation</keyword>
<evidence type="ECO:0000313" key="11">
    <source>
        <dbReference type="Proteomes" id="UP000276232"/>
    </source>
</evidence>
<dbReference type="Proteomes" id="UP000276232">
    <property type="component" value="Unassembled WGS sequence"/>
</dbReference>
<gene>
    <name evidence="10" type="ORF">EDC03_2971</name>
</gene>
<protein>
    <recommendedName>
        <fullName evidence="6">Beta-xylanase</fullName>
        <ecNumber evidence="6">3.2.1.8</ecNumber>
    </recommendedName>
</protein>
<proteinExistence type="inferred from homology"/>
<dbReference type="InterPro" id="IPR003410">
    <property type="entry name" value="HYR_dom"/>
</dbReference>
<evidence type="ECO:0000259" key="8">
    <source>
        <dbReference type="PROSITE" id="PS50825"/>
    </source>
</evidence>
<keyword evidence="3 6" id="KW-0119">Carbohydrate metabolism</keyword>
<dbReference type="EMBL" id="RJKN01000008">
    <property type="protein sequence ID" value="ROP27043.1"/>
    <property type="molecule type" value="Genomic_DNA"/>
</dbReference>
<evidence type="ECO:0000256" key="5">
    <source>
        <dbReference type="ARBA" id="ARBA00023326"/>
    </source>
</evidence>
<feature type="domain" description="GH10" evidence="9">
    <location>
        <begin position="200"/>
        <end position="555"/>
    </location>
</feature>
<dbReference type="InterPro" id="IPR044846">
    <property type="entry name" value="GH10"/>
</dbReference>
<feature type="domain" description="HYR" evidence="8">
    <location>
        <begin position="563"/>
        <end position="646"/>
    </location>
</feature>
<accession>A0A3N1G9X9</accession>
<feature type="signal peptide" evidence="7">
    <location>
        <begin position="1"/>
        <end position="32"/>
    </location>
</feature>
<keyword evidence="2 6" id="KW-0378">Hydrolase</keyword>
<dbReference type="Pfam" id="PF00331">
    <property type="entry name" value="Glyco_hydro_10"/>
    <property type="match status" value="1"/>
</dbReference>
<dbReference type="RefSeq" id="WP_199720290.1">
    <property type="nucleotide sequence ID" value="NZ_RJKN01000008.1"/>
</dbReference>
<dbReference type="Gene3D" id="2.60.120.260">
    <property type="entry name" value="Galactose-binding domain-like"/>
    <property type="match status" value="1"/>
</dbReference>
<sequence>MRRDIRRGGRYAAPALAAATALAMGVPLAASAAPAPAPTRAAAAVQAAAVDLTYDFEDGTQGWGARGPATTAVTTEAAHGGASSLLTTGRTEGWHGATVDVTGDLAAGEAVEVSAWVRLPAGSAPASVNLSVQRDLGGSASYEGVAGAAGTVTADAWTELRGTYTLPVASDRVQLYAEGTAGASFLLDDVTVRTTSVPGIQDLPGLADVLAEDGIERVGVAVDRRETTGLASELLTRHYSAITPENDGKPAEIQPVEGQFTFDDLDALLDFADANDVEVYGHVLVWHSQTPDWFFLDGDRPLTSAPADQALLRSRMEAHIKAIGEHVAARYPDGDSPIWGMDVVNEVIADGDNANPHDMRDSRWFQVLGETFVDDAFRYADQYFPGTALFINDYNTEMPAKRARYVSLVGALQERGVPIDGVGHQAHVDFARPVQWLADSVDAVEALDPDLQQVVTELDVNSSRENRGADVGGGGEYVQVTDDREAAAAEIGYYYRDLFDVLRERSDVISSVTMWGINNGRSWLRTWPSARPWEQPLPFDDANQALPAYWGIVDPSQLPERPEDFLPPRFSDLPTVQARATTPGPGGVAVDYVVPEVRDTQDGVVTPTCSPRAGSTFAVGETLVRCAATDSRGNVERGTFTVEVAPATQLGVTLRGASPATPRVGRTVTATAVLSVDGPGALRSRTLDVACASVEGSPGRLDLAVQQAALDRLAVRDLRAGRDVVVTMRGTATTAGAAATDCTVSVEDEAGLVVSDTVRVEVAVRP</sequence>
<reference evidence="10 11" key="1">
    <citation type="journal article" date="2015" name="Stand. Genomic Sci.">
        <title>Genomic Encyclopedia of Bacterial and Archaeal Type Strains, Phase III: the genomes of soil and plant-associated and newly described type strains.</title>
        <authorList>
            <person name="Whitman W.B."/>
            <person name="Woyke T."/>
            <person name="Klenk H.P."/>
            <person name="Zhou Y."/>
            <person name="Lilburn T.G."/>
            <person name="Beck B.J."/>
            <person name="De Vos P."/>
            <person name="Vandamme P."/>
            <person name="Eisen J.A."/>
            <person name="Garrity G."/>
            <person name="Hugenholtz P."/>
            <person name="Kyrpides N.C."/>
        </authorList>
    </citation>
    <scope>NUCLEOTIDE SEQUENCE [LARGE SCALE GENOMIC DNA]</scope>
    <source>
        <strain evidence="10 11">CECT 7306</strain>
    </source>
</reference>
<dbReference type="SUPFAM" id="SSF51445">
    <property type="entry name" value="(Trans)glycosidases"/>
    <property type="match status" value="1"/>
</dbReference>
<dbReference type="GO" id="GO:0045493">
    <property type="term" value="P:xylan catabolic process"/>
    <property type="evidence" value="ECO:0007669"/>
    <property type="project" value="UniProtKB-KW"/>
</dbReference>
<feature type="chain" id="PRO_5017952891" description="Beta-xylanase" evidence="7">
    <location>
        <begin position="33"/>
        <end position="766"/>
    </location>
</feature>
<dbReference type="PRINTS" id="PR00134">
    <property type="entry name" value="GLHYDRLASE10"/>
</dbReference>
<keyword evidence="7" id="KW-0732">Signal</keyword>
<evidence type="ECO:0000313" key="10">
    <source>
        <dbReference type="EMBL" id="ROP27043.1"/>
    </source>
</evidence>
<organism evidence="10 11">
    <name type="scientific">Pseudokineococcus lusitanus</name>
    <dbReference type="NCBI Taxonomy" id="763993"/>
    <lineage>
        <taxon>Bacteria</taxon>
        <taxon>Bacillati</taxon>
        <taxon>Actinomycetota</taxon>
        <taxon>Actinomycetes</taxon>
        <taxon>Kineosporiales</taxon>
        <taxon>Kineosporiaceae</taxon>
        <taxon>Pseudokineococcus</taxon>
    </lineage>
</organism>
<dbReference type="PANTHER" id="PTHR31490">
    <property type="entry name" value="GLYCOSYL HYDROLASE"/>
    <property type="match status" value="1"/>
</dbReference>
<evidence type="ECO:0000259" key="9">
    <source>
        <dbReference type="PROSITE" id="PS51760"/>
    </source>
</evidence>
<comment type="catalytic activity">
    <reaction evidence="6">
        <text>Endohydrolysis of (1-&gt;4)-beta-D-xylosidic linkages in xylans.</text>
        <dbReference type="EC" id="3.2.1.8"/>
    </reaction>
</comment>
<evidence type="ECO:0000256" key="1">
    <source>
        <dbReference type="ARBA" id="ARBA00022737"/>
    </source>
</evidence>
<dbReference type="PROSITE" id="PS50825">
    <property type="entry name" value="HYR"/>
    <property type="match status" value="1"/>
</dbReference>
<dbReference type="AlphaFoldDB" id="A0A3N1G9X9"/>
<dbReference type="GO" id="GO:0031176">
    <property type="term" value="F:endo-1,4-beta-xylanase activity"/>
    <property type="evidence" value="ECO:0007669"/>
    <property type="project" value="UniProtKB-EC"/>
</dbReference>
<dbReference type="PANTHER" id="PTHR31490:SF90">
    <property type="entry name" value="ENDO-1,4-BETA-XYLANASE A"/>
    <property type="match status" value="1"/>
</dbReference>
<evidence type="ECO:0000256" key="6">
    <source>
        <dbReference type="RuleBase" id="RU361174"/>
    </source>
</evidence>
<dbReference type="SMART" id="SM00633">
    <property type="entry name" value="Glyco_10"/>
    <property type="match status" value="1"/>
</dbReference>
<keyword evidence="11" id="KW-1185">Reference proteome</keyword>
<dbReference type="InParanoid" id="A0A3N1G9X9"/>
<keyword evidence="10" id="KW-0858">Xylan degradation</keyword>
<evidence type="ECO:0000256" key="2">
    <source>
        <dbReference type="ARBA" id="ARBA00022801"/>
    </source>
</evidence>
<dbReference type="Pfam" id="PF02018">
    <property type="entry name" value="CBM_4_9"/>
    <property type="match status" value="1"/>
</dbReference>
<evidence type="ECO:0000256" key="3">
    <source>
        <dbReference type="ARBA" id="ARBA00023277"/>
    </source>
</evidence>
<dbReference type="Pfam" id="PF02494">
    <property type="entry name" value="HYR"/>
    <property type="match status" value="1"/>
</dbReference>
<dbReference type="InterPro" id="IPR008979">
    <property type="entry name" value="Galactose-bd-like_sf"/>
</dbReference>
<evidence type="ECO:0000256" key="4">
    <source>
        <dbReference type="ARBA" id="ARBA00023295"/>
    </source>
</evidence>
<dbReference type="EC" id="3.2.1.8" evidence="6"/>
<dbReference type="InterPro" id="IPR003305">
    <property type="entry name" value="CenC_carb-bd"/>
</dbReference>
<dbReference type="Gene3D" id="3.20.20.80">
    <property type="entry name" value="Glycosidases"/>
    <property type="match status" value="1"/>
</dbReference>
<keyword evidence="1" id="KW-0677">Repeat</keyword>